<name>G9N1Z5_HYPVG</name>
<dbReference type="InterPro" id="IPR006026">
    <property type="entry name" value="Peptidase_Metallo"/>
</dbReference>
<keyword evidence="4" id="KW-0862">Zinc</keyword>
<dbReference type="GO" id="GO:0031012">
    <property type="term" value="C:extracellular matrix"/>
    <property type="evidence" value="ECO:0007669"/>
    <property type="project" value="InterPro"/>
</dbReference>
<sequence>MAALPGDTVTKLSSVGCHSASIGDHNGPLDRSGFAHGDTSTDKTSIKSLNARDSTIDEEGCKANKDASGPSPDFLQPWLPGDDQTLPHRGFELELDIDSEQVEDVLPNTYIARAANAKYKCITEGHGCAEVCLGWQYKILRWRRGSKLSYVIYKESFPEPLANLIEDAMKAATDMWEGVGASFKQVGRYDQATFAVIYNDDYDDTDDDDDDGRKPYARSFFPTKSSSRKLIVYPLSLRKRDCLANILAHELGHILGLRHEAAQEKEQSYFSVRFGKRNPRSIMNYFKDPKQLRVTKQDLKDLDGIYTYDQPAYGGLRIVDIDPQKKKRVVRGLENLVIVDI</sequence>
<keyword evidence="2" id="KW-0479">Metal-binding</keyword>
<keyword evidence="8" id="KW-1185">Reference proteome</keyword>
<dbReference type="EMBL" id="ABDF02000084">
    <property type="protein sequence ID" value="EHK19112.1"/>
    <property type="molecule type" value="Genomic_DNA"/>
</dbReference>
<dbReference type="STRING" id="413071.G9N1Z5"/>
<evidence type="ECO:0000313" key="7">
    <source>
        <dbReference type="EMBL" id="EHK19112.1"/>
    </source>
</evidence>
<keyword evidence="1" id="KW-0645">Protease</keyword>
<dbReference type="SMART" id="SM00235">
    <property type="entry name" value="ZnMc"/>
    <property type="match status" value="1"/>
</dbReference>
<evidence type="ECO:0000256" key="2">
    <source>
        <dbReference type="ARBA" id="ARBA00022723"/>
    </source>
</evidence>
<dbReference type="SUPFAM" id="SSF55486">
    <property type="entry name" value="Metalloproteases ('zincins'), catalytic domain"/>
    <property type="match status" value="1"/>
</dbReference>
<evidence type="ECO:0000259" key="6">
    <source>
        <dbReference type="SMART" id="SM00235"/>
    </source>
</evidence>
<feature type="domain" description="Peptidase metallopeptidase" evidence="6">
    <location>
        <begin position="138"/>
        <end position="310"/>
    </location>
</feature>
<dbReference type="eggNOG" id="ENOG502SRZ0">
    <property type="taxonomic scope" value="Eukaryota"/>
</dbReference>
<accession>G9N1Z5</accession>
<dbReference type="OrthoDB" id="406838at2759"/>
<protein>
    <recommendedName>
        <fullName evidence="6">Peptidase metallopeptidase domain-containing protein</fullName>
    </recommendedName>
</protein>
<dbReference type="GO" id="GO:0006508">
    <property type="term" value="P:proteolysis"/>
    <property type="evidence" value="ECO:0007669"/>
    <property type="project" value="UniProtKB-KW"/>
</dbReference>
<dbReference type="HOGENOM" id="CLU_813972_0_0_1"/>
<dbReference type="GeneID" id="25797277"/>
<evidence type="ECO:0000256" key="5">
    <source>
        <dbReference type="SAM" id="MobiDB-lite"/>
    </source>
</evidence>
<feature type="region of interest" description="Disordered" evidence="5">
    <location>
        <begin position="21"/>
        <end position="81"/>
    </location>
</feature>
<evidence type="ECO:0000313" key="8">
    <source>
        <dbReference type="Proteomes" id="UP000007115"/>
    </source>
</evidence>
<proteinExistence type="predicted"/>
<dbReference type="GO" id="GO:0004222">
    <property type="term" value="F:metalloendopeptidase activity"/>
    <property type="evidence" value="ECO:0007669"/>
    <property type="project" value="InterPro"/>
</dbReference>
<evidence type="ECO:0000256" key="4">
    <source>
        <dbReference type="ARBA" id="ARBA00022833"/>
    </source>
</evidence>
<dbReference type="Pfam" id="PF00413">
    <property type="entry name" value="Peptidase_M10"/>
    <property type="match status" value="1"/>
</dbReference>
<dbReference type="VEuPathDB" id="FungiDB:TRIVIDRAFT_69801"/>
<keyword evidence="3" id="KW-0378">Hydrolase</keyword>
<organism evidence="7 8">
    <name type="scientific">Hypocrea virens (strain Gv29-8 / FGSC 10586)</name>
    <name type="common">Gliocladium virens</name>
    <name type="synonym">Trichoderma virens</name>
    <dbReference type="NCBI Taxonomy" id="413071"/>
    <lineage>
        <taxon>Eukaryota</taxon>
        <taxon>Fungi</taxon>
        <taxon>Dikarya</taxon>
        <taxon>Ascomycota</taxon>
        <taxon>Pezizomycotina</taxon>
        <taxon>Sordariomycetes</taxon>
        <taxon>Hypocreomycetidae</taxon>
        <taxon>Hypocreales</taxon>
        <taxon>Hypocreaceae</taxon>
        <taxon>Trichoderma</taxon>
    </lineage>
</organism>
<dbReference type="RefSeq" id="XP_013953317.1">
    <property type="nucleotide sequence ID" value="XM_014097842.1"/>
</dbReference>
<reference evidence="7 8" key="1">
    <citation type="journal article" date="2011" name="Genome Biol.">
        <title>Comparative genome sequence analysis underscores mycoparasitism as the ancestral life style of Trichoderma.</title>
        <authorList>
            <person name="Kubicek C.P."/>
            <person name="Herrera-Estrella A."/>
            <person name="Seidl-Seiboth V."/>
            <person name="Martinez D.A."/>
            <person name="Druzhinina I.S."/>
            <person name="Thon M."/>
            <person name="Zeilinger S."/>
            <person name="Casas-Flores S."/>
            <person name="Horwitz B.A."/>
            <person name="Mukherjee P.K."/>
            <person name="Mukherjee M."/>
            <person name="Kredics L."/>
            <person name="Alcaraz L.D."/>
            <person name="Aerts A."/>
            <person name="Antal Z."/>
            <person name="Atanasova L."/>
            <person name="Cervantes-Badillo M.G."/>
            <person name="Challacombe J."/>
            <person name="Chertkov O."/>
            <person name="McCluskey K."/>
            <person name="Coulpier F."/>
            <person name="Deshpande N."/>
            <person name="von Doehren H."/>
            <person name="Ebbole D.J."/>
            <person name="Esquivel-Naranjo E.U."/>
            <person name="Fekete E."/>
            <person name="Flipphi M."/>
            <person name="Glaser F."/>
            <person name="Gomez-Rodriguez E.Y."/>
            <person name="Gruber S."/>
            <person name="Han C."/>
            <person name="Henrissat B."/>
            <person name="Hermosa R."/>
            <person name="Hernandez-Onate M."/>
            <person name="Karaffa L."/>
            <person name="Kosti I."/>
            <person name="Le Crom S."/>
            <person name="Lindquist E."/>
            <person name="Lucas S."/>
            <person name="Luebeck M."/>
            <person name="Luebeck P.S."/>
            <person name="Margeot A."/>
            <person name="Metz B."/>
            <person name="Misra M."/>
            <person name="Nevalainen H."/>
            <person name="Omann M."/>
            <person name="Packer N."/>
            <person name="Perrone G."/>
            <person name="Uresti-Rivera E.E."/>
            <person name="Salamov A."/>
            <person name="Schmoll M."/>
            <person name="Seiboth B."/>
            <person name="Shapiro H."/>
            <person name="Sukno S."/>
            <person name="Tamayo-Ramos J.A."/>
            <person name="Tisch D."/>
            <person name="Wiest A."/>
            <person name="Wilkinson H.H."/>
            <person name="Zhang M."/>
            <person name="Coutinho P.M."/>
            <person name="Kenerley C.M."/>
            <person name="Monte E."/>
            <person name="Baker S.E."/>
            <person name="Grigoriev I.V."/>
        </authorList>
    </citation>
    <scope>NUCLEOTIDE SEQUENCE [LARGE SCALE GENOMIC DNA]</scope>
    <source>
        <strain evidence="8">Gv29-8 / FGSC 10586</strain>
    </source>
</reference>
<dbReference type="Proteomes" id="UP000007115">
    <property type="component" value="Unassembled WGS sequence"/>
</dbReference>
<gene>
    <name evidence="7" type="ORF">TRIVIDRAFT_69801</name>
</gene>
<dbReference type="GO" id="GO:0008270">
    <property type="term" value="F:zinc ion binding"/>
    <property type="evidence" value="ECO:0007669"/>
    <property type="project" value="InterPro"/>
</dbReference>
<evidence type="ECO:0000256" key="1">
    <source>
        <dbReference type="ARBA" id="ARBA00022670"/>
    </source>
</evidence>
<comment type="caution">
    <text evidence="7">The sequence shown here is derived from an EMBL/GenBank/DDBJ whole genome shotgun (WGS) entry which is preliminary data.</text>
</comment>
<dbReference type="InterPro" id="IPR024079">
    <property type="entry name" value="MetalloPept_cat_dom_sf"/>
</dbReference>
<dbReference type="AlphaFoldDB" id="G9N1Z5"/>
<evidence type="ECO:0000256" key="3">
    <source>
        <dbReference type="ARBA" id="ARBA00022801"/>
    </source>
</evidence>
<dbReference type="Gene3D" id="3.40.390.10">
    <property type="entry name" value="Collagenase (Catalytic Domain)"/>
    <property type="match status" value="1"/>
</dbReference>
<dbReference type="InParanoid" id="G9N1Z5"/>
<dbReference type="InterPro" id="IPR001818">
    <property type="entry name" value="Pept_M10_metallopeptidase"/>
</dbReference>